<keyword evidence="4" id="KW-0520">NAD</keyword>
<evidence type="ECO:0000256" key="5">
    <source>
        <dbReference type="ARBA" id="ARBA00034698"/>
    </source>
</evidence>
<dbReference type="EC" id="1.1.1.104" evidence="6"/>
<reference evidence="15" key="1">
    <citation type="journal article" date="2023" name="G3 (Bethesda)">
        <title>A reference genome for the long-term kleptoplast-retaining sea slug Elysia crispata morphotype clarki.</title>
        <authorList>
            <person name="Eastman K.E."/>
            <person name="Pendleton A.L."/>
            <person name="Shaikh M.A."/>
            <person name="Suttiyut T."/>
            <person name="Ogas R."/>
            <person name="Tomko P."/>
            <person name="Gavelis G."/>
            <person name="Widhalm J.R."/>
            <person name="Wisecaver J.H."/>
        </authorList>
    </citation>
    <scope>NUCLEOTIDE SEQUENCE</scope>
    <source>
        <strain evidence="15">ECLA1</strain>
    </source>
</reference>
<dbReference type="PRINTS" id="PR00081">
    <property type="entry name" value="GDHRDH"/>
</dbReference>
<evidence type="ECO:0000256" key="7">
    <source>
        <dbReference type="ARBA" id="ARBA00038959"/>
    </source>
</evidence>
<evidence type="ECO:0000256" key="11">
    <source>
        <dbReference type="ARBA" id="ARBA00042565"/>
    </source>
</evidence>
<comment type="caution">
    <text evidence="15">The sequence shown here is derived from an EMBL/GenBank/DDBJ whole genome shotgun (WGS) entry which is preliminary data.</text>
</comment>
<dbReference type="PROSITE" id="PS00061">
    <property type="entry name" value="ADH_SHORT"/>
    <property type="match status" value="1"/>
</dbReference>
<comment type="similarity">
    <text evidence="2">Belongs to the short-chain dehydrogenases/reductases (SDR) family.</text>
</comment>
<proteinExistence type="inferred from homology"/>
<dbReference type="PANTHER" id="PTHR43477:SF4">
    <property type="entry name" value="DEHYDROGENASE_REDUCTASE SDR FAMILY MEMBER 6"/>
    <property type="match status" value="1"/>
</dbReference>
<dbReference type="InterPro" id="IPR002347">
    <property type="entry name" value="SDR_fam"/>
</dbReference>
<evidence type="ECO:0000256" key="13">
    <source>
        <dbReference type="ARBA" id="ARBA00043199"/>
    </source>
</evidence>
<comment type="pathway">
    <text evidence="1">Siderophore biosynthesis.</text>
</comment>
<gene>
    <name evidence="15" type="ORF">RRG08_023116</name>
</gene>
<evidence type="ECO:0000256" key="6">
    <source>
        <dbReference type="ARBA" id="ARBA00038956"/>
    </source>
</evidence>
<dbReference type="GO" id="GO:0016617">
    <property type="term" value="F:4-oxoproline reductase activity"/>
    <property type="evidence" value="ECO:0007669"/>
    <property type="project" value="UniProtKB-EC"/>
</dbReference>
<name>A0AAE0XMT2_9GAST</name>
<comment type="pathway">
    <text evidence="5">Amino-acid metabolism.</text>
</comment>
<evidence type="ECO:0000256" key="10">
    <source>
        <dbReference type="ARBA" id="ARBA00042309"/>
    </source>
</evidence>
<dbReference type="Pfam" id="PF13561">
    <property type="entry name" value="adh_short_C2"/>
    <property type="match status" value="1"/>
</dbReference>
<dbReference type="CDD" id="cd05368">
    <property type="entry name" value="DHRS6_like_SDR_c"/>
    <property type="match status" value="1"/>
</dbReference>
<evidence type="ECO:0000256" key="2">
    <source>
        <dbReference type="ARBA" id="ARBA00006484"/>
    </source>
</evidence>
<dbReference type="SUPFAM" id="SSF51735">
    <property type="entry name" value="NAD(P)-binding Rossmann-fold domains"/>
    <property type="match status" value="1"/>
</dbReference>
<dbReference type="Proteomes" id="UP001283361">
    <property type="component" value="Unassembled WGS sequence"/>
</dbReference>
<organism evidence="15 16">
    <name type="scientific">Elysia crispata</name>
    <name type="common">lettuce slug</name>
    <dbReference type="NCBI Taxonomy" id="231223"/>
    <lineage>
        <taxon>Eukaryota</taxon>
        <taxon>Metazoa</taxon>
        <taxon>Spiralia</taxon>
        <taxon>Lophotrochozoa</taxon>
        <taxon>Mollusca</taxon>
        <taxon>Gastropoda</taxon>
        <taxon>Heterobranchia</taxon>
        <taxon>Euthyneura</taxon>
        <taxon>Panpulmonata</taxon>
        <taxon>Sacoglossa</taxon>
        <taxon>Placobranchoidea</taxon>
        <taxon>Plakobranchidae</taxon>
        <taxon>Elysia</taxon>
    </lineage>
</organism>
<evidence type="ECO:0000313" key="15">
    <source>
        <dbReference type="EMBL" id="KAK3696922.1"/>
    </source>
</evidence>
<dbReference type="FunFam" id="3.40.50.720:FF:000084">
    <property type="entry name" value="Short-chain dehydrogenase reductase"/>
    <property type="match status" value="1"/>
</dbReference>
<dbReference type="EC" id="1.1.1.30" evidence="7"/>
<sequence length="268" mass="28854">MLKLKGRKASVSTTSERFVLLNMSRLSGKVFVLSAAGQGIGKAVALAAAKEGAQVIATDINGDLLKSLEGVDGIKTQILDVTRKDDVEKFAQSIEKIDVLFNCAGFVHHGTLLDCTEKDWDFSFNLNVKSVFTMCKNFLPKFISQSTGGSVINMASVASSIKGAPNRCVYSSTKAAIIGLTKSMAVDYVKHKIRFNSVCPGTVDTPSLRDRMAAQGDVEKAYKDFVARQAMGRLAEPSEIASLVVYLASDESSFVTGQEFIIDGGWSM</sequence>
<keyword evidence="3" id="KW-0560">Oxidoreductase</keyword>
<evidence type="ECO:0000256" key="3">
    <source>
        <dbReference type="ARBA" id="ARBA00023002"/>
    </source>
</evidence>
<evidence type="ECO:0000256" key="12">
    <source>
        <dbReference type="ARBA" id="ARBA00043083"/>
    </source>
</evidence>
<evidence type="ECO:0000256" key="9">
    <source>
        <dbReference type="ARBA" id="ARBA00041727"/>
    </source>
</evidence>
<dbReference type="InterPro" id="IPR036291">
    <property type="entry name" value="NAD(P)-bd_dom_sf"/>
</dbReference>
<evidence type="ECO:0000256" key="4">
    <source>
        <dbReference type="ARBA" id="ARBA00023027"/>
    </source>
</evidence>
<dbReference type="Gene3D" id="3.40.50.720">
    <property type="entry name" value="NAD(P)-binding Rossmann-like Domain"/>
    <property type="match status" value="1"/>
</dbReference>
<protein>
    <recommendedName>
        <fullName evidence="8">Dehydrogenase/reductase SDR family member 6</fullName>
        <ecNumber evidence="6">1.1.1.104</ecNumber>
        <ecNumber evidence="7">1.1.1.30</ecNumber>
    </recommendedName>
    <alternativeName>
        <fullName evidence="12">(R)-beta-hydroxybutyrate dehydrogenase</fullName>
    </alternativeName>
    <alternativeName>
        <fullName evidence="10">3-hydroxybutyrate dehydrogenase type 2</fullName>
    </alternativeName>
    <alternativeName>
        <fullName evidence="13">4-oxo-L-proline reductase</fullName>
    </alternativeName>
    <alternativeName>
        <fullName evidence="11">Oxidoreductase UCPA</fullName>
    </alternativeName>
    <alternativeName>
        <fullName evidence="9">Short chain dehydrogenase/reductase family 15C member 1</fullName>
    </alternativeName>
</protein>
<dbReference type="AlphaFoldDB" id="A0AAE0XMT2"/>
<comment type="catalytic activity">
    <reaction evidence="14">
        <text>(R)-3-hydroxybutanoate + NAD(+) = acetoacetate + NADH + H(+)</text>
        <dbReference type="Rhea" id="RHEA:20521"/>
        <dbReference type="ChEBI" id="CHEBI:10983"/>
        <dbReference type="ChEBI" id="CHEBI:13705"/>
        <dbReference type="ChEBI" id="CHEBI:15378"/>
        <dbReference type="ChEBI" id="CHEBI:57540"/>
        <dbReference type="ChEBI" id="CHEBI:57945"/>
        <dbReference type="EC" id="1.1.1.30"/>
    </reaction>
</comment>
<dbReference type="EMBL" id="JAWDGP010008026">
    <property type="protein sequence ID" value="KAK3696922.1"/>
    <property type="molecule type" value="Genomic_DNA"/>
</dbReference>
<dbReference type="InterPro" id="IPR051122">
    <property type="entry name" value="SDR_DHRS6-like"/>
</dbReference>
<dbReference type="GO" id="GO:0003858">
    <property type="term" value="F:3-hydroxybutyrate dehydrogenase activity"/>
    <property type="evidence" value="ECO:0007669"/>
    <property type="project" value="UniProtKB-EC"/>
</dbReference>
<dbReference type="PRINTS" id="PR00080">
    <property type="entry name" value="SDRFAMILY"/>
</dbReference>
<dbReference type="InterPro" id="IPR020904">
    <property type="entry name" value="Sc_DH/Rdtase_CS"/>
</dbReference>
<evidence type="ECO:0000256" key="1">
    <source>
        <dbReference type="ARBA" id="ARBA00004924"/>
    </source>
</evidence>
<evidence type="ECO:0000256" key="14">
    <source>
        <dbReference type="ARBA" id="ARBA00049550"/>
    </source>
</evidence>
<dbReference type="GO" id="GO:0005737">
    <property type="term" value="C:cytoplasm"/>
    <property type="evidence" value="ECO:0007669"/>
    <property type="project" value="TreeGrafter"/>
</dbReference>
<evidence type="ECO:0000256" key="8">
    <source>
        <dbReference type="ARBA" id="ARBA00039194"/>
    </source>
</evidence>
<accession>A0AAE0XMT2</accession>
<dbReference type="PANTHER" id="PTHR43477">
    <property type="entry name" value="DIHYDROANTICAPSIN 7-DEHYDROGENASE"/>
    <property type="match status" value="1"/>
</dbReference>
<keyword evidence="16" id="KW-1185">Reference proteome</keyword>
<evidence type="ECO:0000313" key="16">
    <source>
        <dbReference type="Proteomes" id="UP001283361"/>
    </source>
</evidence>